<feature type="compositionally biased region" description="Polar residues" evidence="1">
    <location>
        <begin position="425"/>
        <end position="445"/>
    </location>
</feature>
<feature type="compositionally biased region" description="Polar residues" evidence="1">
    <location>
        <begin position="517"/>
        <end position="531"/>
    </location>
</feature>
<name>A0ABM1NCI2_NICVS</name>
<dbReference type="InterPro" id="IPR036508">
    <property type="entry name" value="Chitin-bd_dom_sf"/>
</dbReference>
<feature type="compositionally biased region" description="Low complexity" evidence="1">
    <location>
        <begin position="475"/>
        <end position="489"/>
    </location>
</feature>
<dbReference type="RefSeq" id="XP_017784532.1">
    <property type="nucleotide sequence ID" value="XM_017929043.1"/>
</dbReference>
<evidence type="ECO:0000313" key="4">
    <source>
        <dbReference type="Proteomes" id="UP000695000"/>
    </source>
</evidence>
<gene>
    <name evidence="5" type="primary">LOC108568114</name>
</gene>
<dbReference type="Proteomes" id="UP000695000">
    <property type="component" value="Unplaced"/>
</dbReference>
<sequence length="850" mass="98635">MRGASYLLFLGLAVGWGSAQFYNNRPYPTYSLESMPDTDFTCRDKILGGYYADSQAQCQMFHICVKVSGVGVQDFRFLCPNGTAFDQDHQICAEWDDVDCDATTLYYASDNFDLYRLGSGYESKAVKYGEDEETFSLQRAETGDARLSREHQAQRVNQQKDFSNRKFNSGGSDRDIFKTSSSSNFFNNRNGGKELDEDEDDGNVNANQNRDNVQKRKLIRKQNRRPQEQDFQKAQTQRPQQQQDYQKSQTQRPQQQQDYQKAQTQRPQQQQDYQKTQTQRPQQQQDYQKAQTQRPQQQQDYQKAQTQRPQQQQDFQKTQTQRPQQQENYPKQQDYQKTQTQRPQQQENYPKQQQQDFQKTQTQRPQQQENYSRQQQRQQQQDFQKSQTQKPQPQENYPKQQQRQQQTRPQVQQQQQQRNQRPQQNFDSQTSRPSRPTGFANNFAGSSYIPTTSRPTSTTNNINAEQYTTAINNFRARNSQRRPNPNRQQYNDADNFRQTPQQNPSTSFAASTPAPFRQTQQYNRNPTTSAPKTAETENYPPSFNKQSFSTTQQKPSPFKVQPQSAKQSFPTTPVAQNSSPDTHYDIPKVKPSKQTENYPKDIQGPTTFAPKTNSFAYTQSTQFNKQQDFSKINTKQTTPQAQSTQFTNNNNQFNTPAAPGHNRPFANQFNSQKQTTQYTQQSSTPKSTTHTQYTPTVPKVSSTTPISRSNRFDETQYDDGSYSSKYDNDENNSNKEDEFLKTAHSQNIASSRNEYIKNAQKTTVATTTQKPFYSESPRPFSTNANTPRVTEYPKTTKTAPKPIEKKPEIKEQKPKSEKNVSYDYAYYDSNVGGGEHEYDIDTDFKKTTTK</sequence>
<feature type="compositionally biased region" description="Low complexity" evidence="1">
    <location>
        <begin position="232"/>
        <end position="424"/>
    </location>
</feature>
<evidence type="ECO:0000256" key="2">
    <source>
        <dbReference type="SAM" id="SignalP"/>
    </source>
</evidence>
<dbReference type="SUPFAM" id="SSF57625">
    <property type="entry name" value="Invertebrate chitin-binding proteins"/>
    <property type="match status" value="1"/>
</dbReference>
<keyword evidence="4" id="KW-1185">Reference proteome</keyword>
<feature type="signal peptide" evidence="2">
    <location>
        <begin position="1"/>
        <end position="19"/>
    </location>
</feature>
<organism evidence="4 5">
    <name type="scientific">Nicrophorus vespilloides</name>
    <name type="common">Boreal carrion beetle</name>
    <dbReference type="NCBI Taxonomy" id="110193"/>
    <lineage>
        <taxon>Eukaryota</taxon>
        <taxon>Metazoa</taxon>
        <taxon>Ecdysozoa</taxon>
        <taxon>Arthropoda</taxon>
        <taxon>Hexapoda</taxon>
        <taxon>Insecta</taxon>
        <taxon>Pterygota</taxon>
        <taxon>Neoptera</taxon>
        <taxon>Endopterygota</taxon>
        <taxon>Coleoptera</taxon>
        <taxon>Polyphaga</taxon>
        <taxon>Staphyliniformia</taxon>
        <taxon>Silphidae</taxon>
        <taxon>Nicrophorinae</taxon>
        <taxon>Nicrophorus</taxon>
    </lineage>
</organism>
<feature type="compositionally biased region" description="Low complexity" evidence="1">
    <location>
        <begin position="180"/>
        <end position="190"/>
    </location>
</feature>
<feature type="compositionally biased region" description="Low complexity" evidence="1">
    <location>
        <begin position="671"/>
        <end position="705"/>
    </location>
</feature>
<evidence type="ECO:0000259" key="3">
    <source>
        <dbReference type="PROSITE" id="PS50940"/>
    </source>
</evidence>
<dbReference type="PROSITE" id="PS50940">
    <property type="entry name" value="CHIT_BIND_II"/>
    <property type="match status" value="1"/>
</dbReference>
<feature type="compositionally biased region" description="Basic residues" evidence="1">
    <location>
        <begin position="215"/>
        <end position="224"/>
    </location>
</feature>
<proteinExistence type="predicted"/>
<evidence type="ECO:0000256" key="1">
    <source>
        <dbReference type="SAM" id="MobiDB-lite"/>
    </source>
</evidence>
<feature type="compositionally biased region" description="Polar residues" evidence="1">
    <location>
        <begin position="779"/>
        <end position="788"/>
    </location>
</feature>
<feature type="region of interest" description="Disordered" evidence="1">
    <location>
        <begin position="154"/>
        <end position="460"/>
    </location>
</feature>
<keyword evidence="2" id="KW-0732">Signal</keyword>
<feature type="compositionally biased region" description="Low complexity" evidence="1">
    <location>
        <begin position="644"/>
        <end position="655"/>
    </location>
</feature>
<feature type="compositionally biased region" description="Polar residues" evidence="1">
    <location>
        <begin position="490"/>
        <end position="510"/>
    </location>
</feature>
<feature type="compositionally biased region" description="Basic and acidic residues" evidence="1">
    <location>
        <begin position="834"/>
        <end position="850"/>
    </location>
</feature>
<dbReference type="InterPro" id="IPR052976">
    <property type="entry name" value="Scoloptoxin-like"/>
</dbReference>
<feature type="compositionally biased region" description="Low complexity" evidence="1">
    <location>
        <begin position="759"/>
        <end position="770"/>
    </location>
</feature>
<dbReference type="PANTHER" id="PTHR22933">
    <property type="entry name" value="FI18007P1-RELATED"/>
    <property type="match status" value="1"/>
</dbReference>
<dbReference type="PANTHER" id="PTHR22933:SF47">
    <property type="entry name" value="CPAP1-I"/>
    <property type="match status" value="1"/>
</dbReference>
<dbReference type="InterPro" id="IPR002557">
    <property type="entry name" value="Chitin-bd_dom"/>
</dbReference>
<feature type="compositionally biased region" description="Polar residues" evidence="1">
    <location>
        <begin position="154"/>
        <end position="171"/>
    </location>
</feature>
<feature type="compositionally biased region" description="Basic and acidic residues" evidence="1">
    <location>
        <begin position="802"/>
        <end position="820"/>
    </location>
</feature>
<feature type="compositionally biased region" description="Polar residues" evidence="1">
    <location>
        <begin position="539"/>
        <end position="581"/>
    </location>
</feature>
<reference evidence="5" key="1">
    <citation type="submission" date="2025-08" db="UniProtKB">
        <authorList>
            <consortium name="RefSeq"/>
        </authorList>
    </citation>
    <scope>IDENTIFICATION</scope>
    <source>
        <tissue evidence="5">Whole Larva</tissue>
    </source>
</reference>
<feature type="region of interest" description="Disordered" evidence="1">
    <location>
        <begin position="633"/>
        <end position="850"/>
    </location>
</feature>
<feature type="chain" id="PRO_5045939402" evidence="2">
    <location>
        <begin position="20"/>
        <end position="850"/>
    </location>
</feature>
<dbReference type="Pfam" id="PF01607">
    <property type="entry name" value="CBM_14"/>
    <property type="match status" value="1"/>
</dbReference>
<feature type="compositionally biased region" description="Low complexity" evidence="1">
    <location>
        <begin position="449"/>
        <end position="460"/>
    </location>
</feature>
<evidence type="ECO:0000313" key="5">
    <source>
        <dbReference type="RefSeq" id="XP_017784532.1"/>
    </source>
</evidence>
<feature type="domain" description="Chitin-binding type-2" evidence="3">
    <location>
        <begin position="39"/>
        <end position="102"/>
    </location>
</feature>
<feature type="compositionally biased region" description="Polar residues" evidence="1">
    <location>
        <begin position="633"/>
        <end position="643"/>
    </location>
</feature>
<accession>A0ABM1NCI2</accession>
<feature type="compositionally biased region" description="Polar residues" evidence="1">
    <location>
        <begin position="743"/>
        <end position="753"/>
    </location>
</feature>
<feature type="compositionally biased region" description="Low complexity" evidence="1">
    <location>
        <begin position="790"/>
        <end position="801"/>
    </location>
</feature>
<dbReference type="GeneID" id="108568114"/>
<protein>
    <submittedName>
        <fullName evidence="5">Mediator of RNA polymerase II transcription subunit 26 isoform X1</fullName>
    </submittedName>
</protein>
<dbReference type="Gene3D" id="2.170.140.10">
    <property type="entry name" value="Chitin binding domain"/>
    <property type="match status" value="1"/>
</dbReference>
<feature type="region of interest" description="Disordered" evidence="1">
    <location>
        <begin position="474"/>
        <end position="608"/>
    </location>
</feature>
<feature type="compositionally biased region" description="Basic and acidic residues" evidence="1">
    <location>
        <begin position="726"/>
        <end position="741"/>
    </location>
</feature>
<dbReference type="SMART" id="SM00494">
    <property type="entry name" value="ChtBD2"/>
    <property type="match status" value="1"/>
</dbReference>